<dbReference type="AlphaFoldDB" id="A0AAP0K5B5"/>
<accession>A0AAP0K5B5</accession>
<keyword evidence="1" id="KW-0472">Membrane</keyword>
<dbReference type="EMBL" id="JBBNAE010000002">
    <property type="protein sequence ID" value="KAK9144930.1"/>
    <property type="molecule type" value="Genomic_DNA"/>
</dbReference>
<dbReference type="Proteomes" id="UP001417504">
    <property type="component" value="Unassembled WGS sequence"/>
</dbReference>
<proteinExistence type="predicted"/>
<gene>
    <name evidence="2" type="ORF">Sjap_004833</name>
</gene>
<comment type="caution">
    <text evidence="2">The sequence shown here is derived from an EMBL/GenBank/DDBJ whole genome shotgun (WGS) entry which is preliminary data.</text>
</comment>
<keyword evidence="1" id="KW-1133">Transmembrane helix</keyword>
<evidence type="ECO:0000256" key="1">
    <source>
        <dbReference type="SAM" id="Phobius"/>
    </source>
</evidence>
<protein>
    <submittedName>
        <fullName evidence="2">Uncharacterized protein</fullName>
    </submittedName>
</protein>
<name>A0AAP0K5B5_9MAGN</name>
<reference evidence="2 3" key="1">
    <citation type="submission" date="2024-01" db="EMBL/GenBank/DDBJ databases">
        <title>Genome assemblies of Stephania.</title>
        <authorList>
            <person name="Yang L."/>
        </authorList>
    </citation>
    <scope>NUCLEOTIDE SEQUENCE [LARGE SCALE GENOMIC DNA]</scope>
    <source>
        <strain evidence="2">QJT</strain>
        <tissue evidence="2">Leaf</tissue>
    </source>
</reference>
<keyword evidence="1" id="KW-0812">Transmembrane</keyword>
<keyword evidence="3" id="KW-1185">Reference proteome</keyword>
<organism evidence="2 3">
    <name type="scientific">Stephania japonica</name>
    <dbReference type="NCBI Taxonomy" id="461633"/>
    <lineage>
        <taxon>Eukaryota</taxon>
        <taxon>Viridiplantae</taxon>
        <taxon>Streptophyta</taxon>
        <taxon>Embryophyta</taxon>
        <taxon>Tracheophyta</taxon>
        <taxon>Spermatophyta</taxon>
        <taxon>Magnoliopsida</taxon>
        <taxon>Ranunculales</taxon>
        <taxon>Menispermaceae</taxon>
        <taxon>Menispermoideae</taxon>
        <taxon>Cissampelideae</taxon>
        <taxon>Stephania</taxon>
    </lineage>
</organism>
<evidence type="ECO:0000313" key="2">
    <source>
        <dbReference type="EMBL" id="KAK9144930.1"/>
    </source>
</evidence>
<evidence type="ECO:0000313" key="3">
    <source>
        <dbReference type="Proteomes" id="UP001417504"/>
    </source>
</evidence>
<feature type="transmembrane region" description="Helical" evidence="1">
    <location>
        <begin position="81"/>
        <end position="104"/>
    </location>
</feature>
<sequence length="124" mass="14281">MWSRLNFIRFEKEVRVRFERGKYDGVIEVWVDGMSGGSSVQTPSPTHFFNHELGQGRRVPKLVNRETERNRSTREKGTHELYGSTTLLVIELVFLVSLGGHYVMPGYTTKIIRRPRVSSVDCIP</sequence>